<reference evidence="3 4" key="1">
    <citation type="submission" date="2020-04" db="EMBL/GenBank/DDBJ databases">
        <title>Thermobifida alba genome sequencing and assembly.</title>
        <authorList>
            <person name="Luzics S."/>
            <person name="Horvath B."/>
            <person name="Nagy I."/>
            <person name="Toth A."/>
            <person name="Nagy I."/>
            <person name="Kukolya J."/>
        </authorList>
    </citation>
    <scope>NUCLEOTIDE SEQUENCE [LARGE SCALE GENOMIC DNA]</scope>
    <source>
        <strain evidence="3 4">DSM 43795</strain>
    </source>
</reference>
<protein>
    <submittedName>
        <fullName evidence="3">Ester cyclase</fullName>
    </submittedName>
</protein>
<organism evidence="3 4">
    <name type="scientific">Thermobifida alba</name>
    <name type="common">Thermomonospora alba</name>
    <dbReference type="NCBI Taxonomy" id="53522"/>
    <lineage>
        <taxon>Bacteria</taxon>
        <taxon>Bacillati</taxon>
        <taxon>Actinomycetota</taxon>
        <taxon>Actinomycetes</taxon>
        <taxon>Streptosporangiales</taxon>
        <taxon>Nocardiopsidaceae</taxon>
        <taxon>Thermobifida</taxon>
    </lineage>
</organism>
<keyword evidence="4" id="KW-1185">Reference proteome</keyword>
<dbReference type="InterPro" id="IPR032710">
    <property type="entry name" value="NTF2-like_dom_sf"/>
</dbReference>
<sequence>MEPYVALMRRYCVDYTTAHDPSVCDEIMSEDYEITISGRSLGMADYRRVVTTTFRRFPTLMLTVHDMVLSGDRLAMRFSEHGALGTDGSQVAVWPGISLYRWDGERLLSCRVEQDFLGRDEQAASDTTRPLEAPHPDPWATTRDAPRAERAEKALRSWLDGAVADGGDLFTAPQVRLLETGTTPGPLLTGQRVVVDDLFSAGDRVAAALTVHGDYAGGLPGVADAARGAAGTLGATLLARVDGDEVVAVDLVRDRWGLVKRLNAAVRD</sequence>
<evidence type="ECO:0000313" key="4">
    <source>
        <dbReference type="Proteomes" id="UP000832041"/>
    </source>
</evidence>
<evidence type="ECO:0000313" key="3">
    <source>
        <dbReference type="EMBL" id="UPT22088.1"/>
    </source>
</evidence>
<dbReference type="Proteomes" id="UP000832041">
    <property type="component" value="Chromosome"/>
</dbReference>
<gene>
    <name evidence="3" type="ORF">FOF52_14880</name>
</gene>
<dbReference type="InterPro" id="IPR037401">
    <property type="entry name" value="SnoaL-like"/>
</dbReference>
<feature type="region of interest" description="Disordered" evidence="1">
    <location>
        <begin position="121"/>
        <end position="147"/>
    </location>
</feature>
<dbReference type="RefSeq" id="WP_248590574.1">
    <property type="nucleotide sequence ID" value="NZ_BAABEB010000005.1"/>
</dbReference>
<name>A0ABY4L6J0_THEAE</name>
<feature type="domain" description="SnoaL-like" evidence="2">
    <location>
        <begin position="14"/>
        <end position="106"/>
    </location>
</feature>
<dbReference type="Gene3D" id="3.10.450.50">
    <property type="match status" value="2"/>
</dbReference>
<dbReference type="SUPFAM" id="SSF54427">
    <property type="entry name" value="NTF2-like"/>
    <property type="match status" value="1"/>
</dbReference>
<evidence type="ECO:0000256" key="1">
    <source>
        <dbReference type="SAM" id="MobiDB-lite"/>
    </source>
</evidence>
<dbReference type="Pfam" id="PF12680">
    <property type="entry name" value="SnoaL_2"/>
    <property type="match status" value="1"/>
</dbReference>
<accession>A0ABY4L6J0</accession>
<proteinExistence type="predicted"/>
<dbReference type="EMBL" id="CP051627">
    <property type="protein sequence ID" value="UPT22088.1"/>
    <property type="molecule type" value="Genomic_DNA"/>
</dbReference>
<evidence type="ECO:0000259" key="2">
    <source>
        <dbReference type="Pfam" id="PF12680"/>
    </source>
</evidence>